<feature type="domain" description="HPP transmembrane region" evidence="3">
    <location>
        <begin position="108"/>
        <end position="256"/>
    </location>
</feature>
<keyword evidence="2" id="KW-0472">Membrane</keyword>
<dbReference type="PANTHER" id="PTHR33741">
    <property type="entry name" value="TRANSMEMBRANE PROTEIN DDB_G0269096-RELATED"/>
    <property type="match status" value="1"/>
</dbReference>
<name>A0AAD4XWG6_9MAGN</name>
<evidence type="ECO:0000256" key="2">
    <source>
        <dbReference type="SAM" id="Phobius"/>
    </source>
</evidence>
<proteinExistence type="predicted"/>
<accession>A0AAD4XWG6</accession>
<dbReference type="Pfam" id="PF04982">
    <property type="entry name" value="TM_HPP"/>
    <property type="match status" value="1"/>
</dbReference>
<protein>
    <recommendedName>
        <fullName evidence="3">HPP transmembrane region domain-containing protein</fullName>
    </recommendedName>
</protein>
<evidence type="ECO:0000256" key="1">
    <source>
        <dbReference type="SAM" id="MobiDB-lite"/>
    </source>
</evidence>
<keyword evidence="5" id="KW-1185">Reference proteome</keyword>
<dbReference type="Proteomes" id="UP001202328">
    <property type="component" value="Unassembled WGS sequence"/>
</dbReference>
<feature type="compositionally biased region" description="Low complexity" evidence="1">
    <location>
        <begin position="34"/>
        <end position="50"/>
    </location>
</feature>
<feature type="transmembrane region" description="Helical" evidence="2">
    <location>
        <begin position="204"/>
        <end position="222"/>
    </location>
</feature>
<feature type="transmembrane region" description="Helical" evidence="2">
    <location>
        <begin position="144"/>
        <end position="164"/>
    </location>
</feature>
<dbReference type="InterPro" id="IPR058581">
    <property type="entry name" value="TM_HPP"/>
</dbReference>
<feature type="region of interest" description="Disordered" evidence="1">
    <location>
        <begin position="34"/>
        <end position="56"/>
    </location>
</feature>
<sequence>MSMMQLTKCSPHNLFMLPTSISSPLVSSFSYSPSSPSLPSRSRISSSNSNRGNQLSNLLFVNDNERRNQINTSKSRSRRRNETGRSKTFFIASASSSWSSWKRDATAPSPPLSDIIWPAAGAFAAMAMLGKIDQMLSPKGISMTIAPLGAVCAVLFCAPSSPAAKKYNMFMAQIGCAAFGVLAFTVFGPGWLARSVSLSASIAFMTYTGSMHPPAASLPILFIDAAKLHQLNYWYVLFPGAAACILLSLMQEVLCSKSKSRHFQGCQETCKKSNICQGSEATSVGTWKLT</sequence>
<evidence type="ECO:0000259" key="3">
    <source>
        <dbReference type="Pfam" id="PF04982"/>
    </source>
</evidence>
<evidence type="ECO:0000313" key="4">
    <source>
        <dbReference type="EMBL" id="KAI3953947.1"/>
    </source>
</evidence>
<dbReference type="AlphaFoldDB" id="A0AAD4XWG6"/>
<keyword evidence="2" id="KW-1133">Transmembrane helix</keyword>
<feature type="transmembrane region" description="Helical" evidence="2">
    <location>
        <begin position="170"/>
        <end position="192"/>
    </location>
</feature>
<dbReference type="PANTHER" id="PTHR33741:SF1">
    <property type="entry name" value="HPP FAMILY PROTEIN, EXPRESSED"/>
    <property type="match status" value="1"/>
</dbReference>
<dbReference type="EMBL" id="JAJJMB010002020">
    <property type="protein sequence ID" value="KAI3953947.1"/>
    <property type="molecule type" value="Genomic_DNA"/>
</dbReference>
<gene>
    <name evidence="4" type="ORF">MKW98_017771</name>
</gene>
<dbReference type="InterPro" id="IPR007065">
    <property type="entry name" value="HPP"/>
</dbReference>
<reference evidence="4" key="1">
    <citation type="submission" date="2022-04" db="EMBL/GenBank/DDBJ databases">
        <title>A functionally conserved STORR gene fusion in Papaver species that diverged 16.8 million years ago.</title>
        <authorList>
            <person name="Catania T."/>
        </authorList>
    </citation>
    <scope>NUCLEOTIDE SEQUENCE</scope>
    <source>
        <strain evidence="4">S-188037</strain>
    </source>
</reference>
<keyword evidence="2" id="KW-0812">Transmembrane</keyword>
<feature type="transmembrane region" description="Helical" evidence="2">
    <location>
        <begin position="234"/>
        <end position="254"/>
    </location>
</feature>
<organism evidence="4 5">
    <name type="scientific">Papaver atlanticum</name>
    <dbReference type="NCBI Taxonomy" id="357466"/>
    <lineage>
        <taxon>Eukaryota</taxon>
        <taxon>Viridiplantae</taxon>
        <taxon>Streptophyta</taxon>
        <taxon>Embryophyta</taxon>
        <taxon>Tracheophyta</taxon>
        <taxon>Spermatophyta</taxon>
        <taxon>Magnoliopsida</taxon>
        <taxon>Ranunculales</taxon>
        <taxon>Papaveraceae</taxon>
        <taxon>Papaveroideae</taxon>
        <taxon>Papaver</taxon>
    </lineage>
</organism>
<evidence type="ECO:0000313" key="5">
    <source>
        <dbReference type="Proteomes" id="UP001202328"/>
    </source>
</evidence>
<comment type="caution">
    <text evidence="4">The sequence shown here is derived from an EMBL/GenBank/DDBJ whole genome shotgun (WGS) entry which is preliminary data.</text>
</comment>